<dbReference type="InterPro" id="IPR001347">
    <property type="entry name" value="SIS_dom"/>
</dbReference>
<dbReference type="GO" id="GO:0097367">
    <property type="term" value="F:carbohydrate derivative binding"/>
    <property type="evidence" value="ECO:0007669"/>
    <property type="project" value="InterPro"/>
</dbReference>
<dbReference type="InterPro" id="IPR047640">
    <property type="entry name" value="RpiR-like"/>
</dbReference>
<reference evidence="5 6" key="1">
    <citation type="submission" date="2018-07" db="EMBL/GenBank/DDBJ databases">
        <title>New species, Clostridium PI-S10-A1B.</title>
        <authorList>
            <person name="Krishna G."/>
            <person name="Summeta K."/>
            <person name="Shikha S."/>
            <person name="Prabhu P.B."/>
            <person name="Suresh K."/>
        </authorList>
    </citation>
    <scope>NUCLEOTIDE SEQUENCE [LARGE SCALE GENOMIC DNA]</scope>
    <source>
        <strain evidence="5 6">PI-S10-A1B</strain>
    </source>
</reference>
<dbReference type="OrthoDB" id="3684496at2"/>
<dbReference type="Pfam" id="PF01380">
    <property type="entry name" value="SIS"/>
    <property type="match status" value="1"/>
</dbReference>
<dbReference type="InterPro" id="IPR036388">
    <property type="entry name" value="WH-like_DNA-bd_sf"/>
</dbReference>
<dbReference type="GO" id="GO:1901135">
    <property type="term" value="P:carbohydrate derivative metabolic process"/>
    <property type="evidence" value="ECO:0007669"/>
    <property type="project" value="InterPro"/>
</dbReference>
<dbReference type="PANTHER" id="PTHR30514">
    <property type="entry name" value="GLUCOKINASE"/>
    <property type="match status" value="1"/>
</dbReference>
<dbReference type="Proteomes" id="UP000260680">
    <property type="component" value="Unassembled WGS sequence"/>
</dbReference>
<evidence type="ECO:0000313" key="6">
    <source>
        <dbReference type="Proteomes" id="UP000260680"/>
    </source>
</evidence>
<dbReference type="EMBL" id="QOHO01000057">
    <property type="protein sequence ID" value="RFZ77579.1"/>
    <property type="molecule type" value="Genomic_DNA"/>
</dbReference>
<feature type="domain" description="HTH rpiR-type" evidence="4">
    <location>
        <begin position="1"/>
        <end position="76"/>
    </location>
</feature>
<evidence type="ECO:0000256" key="3">
    <source>
        <dbReference type="ARBA" id="ARBA00023163"/>
    </source>
</evidence>
<keyword evidence="1" id="KW-0805">Transcription regulation</keyword>
<dbReference type="AlphaFoldDB" id="A0A3E2N995"/>
<dbReference type="GO" id="GO:0003700">
    <property type="term" value="F:DNA-binding transcription factor activity"/>
    <property type="evidence" value="ECO:0007669"/>
    <property type="project" value="InterPro"/>
</dbReference>
<dbReference type="InterPro" id="IPR009057">
    <property type="entry name" value="Homeodomain-like_sf"/>
</dbReference>
<dbReference type="PROSITE" id="PS51071">
    <property type="entry name" value="HTH_RPIR"/>
    <property type="match status" value="1"/>
</dbReference>
<organism evidence="5 6">
    <name type="scientific">Lacrimispora amygdalina</name>
    <dbReference type="NCBI Taxonomy" id="253257"/>
    <lineage>
        <taxon>Bacteria</taxon>
        <taxon>Bacillati</taxon>
        <taxon>Bacillota</taxon>
        <taxon>Clostridia</taxon>
        <taxon>Lachnospirales</taxon>
        <taxon>Lachnospiraceae</taxon>
        <taxon>Lacrimispora</taxon>
    </lineage>
</organism>
<proteinExistence type="predicted"/>
<evidence type="ECO:0000259" key="4">
    <source>
        <dbReference type="PROSITE" id="PS51071"/>
    </source>
</evidence>
<comment type="caution">
    <text evidence="5">The sequence shown here is derived from an EMBL/GenBank/DDBJ whole genome shotgun (WGS) entry which is preliminary data.</text>
</comment>
<keyword evidence="3" id="KW-0804">Transcription</keyword>
<evidence type="ECO:0000313" key="5">
    <source>
        <dbReference type="EMBL" id="RFZ77579.1"/>
    </source>
</evidence>
<dbReference type="Pfam" id="PF01418">
    <property type="entry name" value="HTH_6"/>
    <property type="match status" value="1"/>
</dbReference>
<name>A0A3E2N995_9FIRM</name>
<dbReference type="InterPro" id="IPR046348">
    <property type="entry name" value="SIS_dom_sf"/>
</dbReference>
<evidence type="ECO:0000256" key="1">
    <source>
        <dbReference type="ARBA" id="ARBA00023015"/>
    </source>
</evidence>
<dbReference type="Gene3D" id="3.40.50.10490">
    <property type="entry name" value="Glucose-6-phosphate isomerase like protein, domain 1"/>
    <property type="match status" value="1"/>
</dbReference>
<keyword evidence="2" id="KW-0238">DNA-binding</keyword>
<dbReference type="GO" id="GO:0003677">
    <property type="term" value="F:DNA binding"/>
    <property type="evidence" value="ECO:0007669"/>
    <property type="project" value="UniProtKB-KW"/>
</dbReference>
<dbReference type="InterPro" id="IPR000281">
    <property type="entry name" value="HTH_RpiR"/>
</dbReference>
<dbReference type="RefSeq" id="WP_117418242.1">
    <property type="nucleotide sequence ID" value="NZ_QOHO01000057.1"/>
</dbReference>
<sequence>MFIIDRLKTQTNFSEAERIIANYILNNLKQFSEMSIRSLAENTFCSTATISRFCKKIHCENYRQLKIQFTKEMSNYFTEQRIEQNFPFDIQTSNQEIARSLMRLNIQAIQETYNTLDMEHIVRAAELINQSTQVDIYASGNSLVTGIDLYNKLIWFGKNSNLLALRGYHTLNPYTRSIPGRIAVIISYYGSSDHNIRTAKALAEAGIPYILLTGPKINPLCLNAAVSIHVAPMEEFNSKIAPFSSRTALSYVVDLIYSIMFSFDYVENKQRISLESKLHRTNKYI</sequence>
<dbReference type="InterPro" id="IPR035472">
    <property type="entry name" value="RpiR-like_SIS"/>
</dbReference>
<dbReference type="CDD" id="cd05013">
    <property type="entry name" value="SIS_RpiR"/>
    <property type="match status" value="1"/>
</dbReference>
<protein>
    <submittedName>
        <fullName evidence="5">MurR/RpiR family transcriptional regulator</fullName>
    </submittedName>
</protein>
<evidence type="ECO:0000256" key="2">
    <source>
        <dbReference type="ARBA" id="ARBA00023125"/>
    </source>
</evidence>
<dbReference type="PANTHER" id="PTHR30514:SF10">
    <property type="entry name" value="MURR_RPIR FAMILY TRANSCRIPTIONAL REGULATOR"/>
    <property type="match status" value="1"/>
</dbReference>
<dbReference type="SUPFAM" id="SSF46689">
    <property type="entry name" value="Homeodomain-like"/>
    <property type="match status" value="1"/>
</dbReference>
<gene>
    <name evidence="5" type="ORF">DS742_17335</name>
</gene>
<dbReference type="SUPFAM" id="SSF53697">
    <property type="entry name" value="SIS domain"/>
    <property type="match status" value="1"/>
</dbReference>
<dbReference type="Gene3D" id="1.10.10.10">
    <property type="entry name" value="Winged helix-like DNA-binding domain superfamily/Winged helix DNA-binding domain"/>
    <property type="match status" value="1"/>
</dbReference>
<accession>A0A3E2N995</accession>